<dbReference type="OrthoDB" id="3173428at2"/>
<comment type="caution">
    <text evidence="6">The sequence shown here is derived from an EMBL/GenBank/DDBJ whole genome shotgun (WGS) entry which is preliminary data.</text>
</comment>
<dbReference type="GO" id="GO:0016810">
    <property type="term" value="F:hydrolase activity, acting on carbon-nitrogen (but not peptide) bonds"/>
    <property type="evidence" value="ECO:0007669"/>
    <property type="project" value="InterPro"/>
</dbReference>
<dbReference type="Pfam" id="PF07969">
    <property type="entry name" value="Amidohydro_3"/>
    <property type="match status" value="1"/>
</dbReference>
<dbReference type="AlphaFoldDB" id="A0A4R4YEP3"/>
<reference evidence="6 7" key="1">
    <citation type="submission" date="2019-03" db="EMBL/GenBank/DDBJ databases">
        <title>Draft genome sequences of novel Actinobacteria.</title>
        <authorList>
            <person name="Sahin N."/>
            <person name="Ay H."/>
            <person name="Saygin H."/>
        </authorList>
    </citation>
    <scope>NUCLEOTIDE SEQUENCE [LARGE SCALE GENOMIC DNA]</scope>
    <source>
        <strain evidence="6 7">7K502</strain>
    </source>
</reference>
<dbReference type="PANTHER" id="PTHR22642">
    <property type="entry name" value="IMIDAZOLONEPROPIONASE"/>
    <property type="match status" value="1"/>
</dbReference>
<evidence type="ECO:0000313" key="7">
    <source>
        <dbReference type="Proteomes" id="UP000294947"/>
    </source>
</evidence>
<dbReference type="RefSeq" id="WP_132490970.1">
    <property type="nucleotide sequence ID" value="NZ_SMKW01000049.1"/>
</dbReference>
<gene>
    <name evidence="6" type="ORF">E1288_29965</name>
</gene>
<evidence type="ECO:0000256" key="1">
    <source>
        <dbReference type="ARBA" id="ARBA00022723"/>
    </source>
</evidence>
<sequence length="538" mass="57326">MHSSAEPRIFRARRVITPSSPSADAVAVLGDRIVAVGDADDLRRSLPLARLVDLGDAVVTPGFNDAHVHLSMAADSELQIDVSPAEVSSLAELTAKVGAAAGREPVDGWVRAFGYDDARMAEGRRLTRWDLDAVTGAVPAIVLHVACHWGVVNSAALAAGGITDESLPPSGGEYGRDATGRLDGVLYERALTDFAYGHVNAAGGPVVPQSRFDDRVEALGRVVRRWHAAGVTSVCDALVGPDDIRLFAAAREQGLLTMRVGFLLAAEHYDTLRRLGLRSGFGDAGLRFVGVKTFADGAVGGRTCLLDEPHHSTGDHGIQVLTREELADIVRAVHGDGNRVCVHANGDRAIRLVLDELERAHREMPKPGLRHRIEHCSLVDDDILGRIRALSAIAVPFGNYVHQHGGRLIDWYGEARVERMFAHRSFLDAGITVAGSSDYPCGPVEPLLAVQSMVTRTGWDGSVVGAGQRVSPAEALSVYTTGSAASTGEEGLKGSLIVGQLADFVVLEDDPLEVPHDQISKIAVRATYVGGTEVYARE</sequence>
<proteinExistence type="predicted"/>
<feature type="domain" description="Aminodeoxyfutalosine deaminase/Imidazolonepropionase-like composite" evidence="5">
    <location>
        <begin position="25"/>
        <end position="47"/>
    </location>
</feature>
<dbReference type="Proteomes" id="UP000294947">
    <property type="component" value="Unassembled WGS sequence"/>
</dbReference>
<keyword evidence="1" id="KW-0479">Metal-binding</keyword>
<dbReference type="SUPFAM" id="SSF51556">
    <property type="entry name" value="Metallo-dependent hydrolases"/>
    <property type="match status" value="1"/>
</dbReference>
<keyword evidence="7" id="KW-1185">Reference proteome</keyword>
<dbReference type="GO" id="GO:0046872">
    <property type="term" value="F:metal ion binding"/>
    <property type="evidence" value="ECO:0007669"/>
    <property type="project" value="UniProtKB-KW"/>
</dbReference>
<evidence type="ECO:0000259" key="5">
    <source>
        <dbReference type="Pfam" id="PF22039"/>
    </source>
</evidence>
<evidence type="ECO:0000313" key="6">
    <source>
        <dbReference type="EMBL" id="TDD42309.1"/>
    </source>
</evidence>
<keyword evidence="2 6" id="KW-0378">Hydrolase</keyword>
<dbReference type="EMBL" id="SMKW01000049">
    <property type="protein sequence ID" value="TDD42309.1"/>
    <property type="molecule type" value="Genomic_DNA"/>
</dbReference>
<dbReference type="Gene3D" id="3.20.20.140">
    <property type="entry name" value="Metal-dependent hydrolases"/>
    <property type="match status" value="1"/>
</dbReference>
<dbReference type="InterPro" id="IPR011059">
    <property type="entry name" value="Metal-dep_hydrolase_composite"/>
</dbReference>
<name>A0A4R4YEP3_9PSEU</name>
<accession>A0A4R4YEP3</accession>
<dbReference type="InterPro" id="IPR013108">
    <property type="entry name" value="Amidohydro_3"/>
</dbReference>
<dbReference type="Gene3D" id="3.10.310.70">
    <property type="match status" value="1"/>
</dbReference>
<feature type="domain" description="Amidohydrolase 3" evidence="4">
    <location>
        <begin position="51"/>
        <end position="535"/>
    </location>
</feature>
<organism evidence="6 7">
    <name type="scientific">Saccharopolyspora elongata</name>
    <dbReference type="NCBI Taxonomy" id="2530387"/>
    <lineage>
        <taxon>Bacteria</taxon>
        <taxon>Bacillati</taxon>
        <taxon>Actinomycetota</taxon>
        <taxon>Actinomycetes</taxon>
        <taxon>Pseudonocardiales</taxon>
        <taxon>Pseudonocardiaceae</taxon>
        <taxon>Saccharopolyspora</taxon>
    </lineage>
</organism>
<keyword evidence="3" id="KW-0862">Zinc</keyword>
<evidence type="ECO:0000256" key="2">
    <source>
        <dbReference type="ARBA" id="ARBA00022801"/>
    </source>
</evidence>
<dbReference type="Pfam" id="PF22039">
    <property type="entry name" value="HUTI_composite_bact"/>
    <property type="match status" value="1"/>
</dbReference>
<dbReference type="PANTHER" id="PTHR22642:SF2">
    <property type="entry name" value="PROTEIN LONG AFTER FAR-RED 3"/>
    <property type="match status" value="1"/>
</dbReference>
<dbReference type="CDD" id="cd01300">
    <property type="entry name" value="YtcJ_like"/>
    <property type="match status" value="1"/>
</dbReference>
<evidence type="ECO:0000259" key="4">
    <source>
        <dbReference type="Pfam" id="PF07969"/>
    </source>
</evidence>
<evidence type="ECO:0000256" key="3">
    <source>
        <dbReference type="ARBA" id="ARBA00022833"/>
    </source>
</evidence>
<dbReference type="InterPro" id="IPR033932">
    <property type="entry name" value="YtcJ-like"/>
</dbReference>
<dbReference type="Gene3D" id="2.30.40.10">
    <property type="entry name" value="Urease, subunit C, domain 1"/>
    <property type="match status" value="1"/>
</dbReference>
<protein>
    <submittedName>
        <fullName evidence="6">Amidohydrolase</fullName>
    </submittedName>
</protein>
<dbReference type="InterPro" id="IPR032466">
    <property type="entry name" value="Metal_Hydrolase"/>
</dbReference>
<dbReference type="SUPFAM" id="SSF51338">
    <property type="entry name" value="Composite domain of metallo-dependent hydrolases"/>
    <property type="match status" value="1"/>
</dbReference>
<dbReference type="InterPro" id="IPR054418">
    <property type="entry name" value="MQNX/HUTI_composite_N"/>
</dbReference>